<reference evidence="1 2" key="1">
    <citation type="submission" date="2020-08" db="EMBL/GenBank/DDBJ databases">
        <title>Genomic Encyclopedia of Type Strains, Phase IV (KMG-IV): sequencing the most valuable type-strain genomes for metagenomic binning, comparative biology and taxonomic classification.</title>
        <authorList>
            <person name="Goeker M."/>
        </authorList>
    </citation>
    <scope>NUCLEOTIDE SEQUENCE [LARGE SCALE GENOMIC DNA]</scope>
    <source>
        <strain evidence="1 2">DSM 102983</strain>
    </source>
</reference>
<dbReference type="InterPro" id="IPR025342">
    <property type="entry name" value="DUF4248"/>
</dbReference>
<proteinExistence type="predicted"/>
<gene>
    <name evidence="1" type="ORF">GGQ57_002878</name>
</gene>
<accession>A0ABR6KNK2</accession>
<evidence type="ECO:0008006" key="3">
    <source>
        <dbReference type="Google" id="ProtNLM"/>
    </source>
</evidence>
<dbReference type="Proteomes" id="UP000533637">
    <property type="component" value="Unassembled WGS sequence"/>
</dbReference>
<evidence type="ECO:0000313" key="1">
    <source>
        <dbReference type="EMBL" id="MBB4622969.1"/>
    </source>
</evidence>
<dbReference type="EMBL" id="JACHOC010000005">
    <property type="protein sequence ID" value="MBB4622969.1"/>
    <property type="molecule type" value="Genomic_DNA"/>
</dbReference>
<organism evidence="1 2">
    <name type="scientific">Parabacteroides faecis</name>
    <dbReference type="NCBI Taxonomy" id="1217282"/>
    <lineage>
        <taxon>Bacteria</taxon>
        <taxon>Pseudomonadati</taxon>
        <taxon>Bacteroidota</taxon>
        <taxon>Bacteroidia</taxon>
        <taxon>Bacteroidales</taxon>
        <taxon>Tannerellaceae</taxon>
        <taxon>Parabacteroides</taxon>
    </lineage>
</organism>
<evidence type="ECO:0000313" key="2">
    <source>
        <dbReference type="Proteomes" id="UP000533637"/>
    </source>
</evidence>
<name>A0ABR6KNK2_9BACT</name>
<sequence>MYIYRSKTINAMEQKTFVIRAYGVGELAQLYNPHLSHRGAVMQLWRWINHHDILKQKLVTLGYHPGIRCFTPKQVICIVEHLGEP</sequence>
<dbReference type="Pfam" id="PF14053">
    <property type="entry name" value="DUF4248"/>
    <property type="match status" value="1"/>
</dbReference>
<comment type="caution">
    <text evidence="1">The sequence shown here is derived from an EMBL/GenBank/DDBJ whole genome shotgun (WGS) entry which is preliminary data.</text>
</comment>
<protein>
    <recommendedName>
        <fullName evidence="3">DUF4248 domain-containing protein</fullName>
    </recommendedName>
</protein>
<dbReference type="RefSeq" id="WP_229801001.1">
    <property type="nucleotide sequence ID" value="NZ_BMPB01000005.1"/>
</dbReference>
<keyword evidence="2" id="KW-1185">Reference proteome</keyword>